<evidence type="ECO:0000256" key="1">
    <source>
        <dbReference type="SAM" id="MobiDB-lite"/>
    </source>
</evidence>
<dbReference type="EMBL" id="CM000142">
    <property type="protein sequence ID" value="EEE64269.1"/>
    <property type="molecule type" value="Genomic_DNA"/>
</dbReference>
<feature type="compositionally biased region" description="Low complexity" evidence="1">
    <location>
        <begin position="57"/>
        <end position="77"/>
    </location>
</feature>
<dbReference type="Proteomes" id="UP000007752">
    <property type="component" value="Chromosome 5"/>
</dbReference>
<sequence length="183" mass="18952">MATTPFFLWATNATSSSSSSAAAAAVSDHDVGGLRAEEETAAAEATQLSPELAAAVARPRLRRQASSSSPAKQQQQQTMVMALAERGGARGAATTTTNTPDYSIYDLAAAMATARKEKGHGVFLGRERKNDEAAAAAEKEVREIEFFPTSTTHADESEFAAAPFSSSAGGGCGAVPLDLSLRL</sequence>
<gene>
    <name evidence="2" type="ORF">OsJ_19102</name>
</gene>
<dbReference type="AlphaFoldDB" id="B9FKG9"/>
<organism evidence="2">
    <name type="scientific">Oryza sativa subsp. japonica</name>
    <name type="common">Rice</name>
    <dbReference type="NCBI Taxonomy" id="39947"/>
    <lineage>
        <taxon>Eukaryota</taxon>
        <taxon>Viridiplantae</taxon>
        <taxon>Streptophyta</taxon>
        <taxon>Embryophyta</taxon>
        <taxon>Tracheophyta</taxon>
        <taxon>Spermatophyta</taxon>
        <taxon>Magnoliopsida</taxon>
        <taxon>Liliopsida</taxon>
        <taxon>Poales</taxon>
        <taxon>Poaceae</taxon>
        <taxon>BOP clade</taxon>
        <taxon>Oryzoideae</taxon>
        <taxon>Oryzeae</taxon>
        <taxon>Oryzinae</taxon>
        <taxon>Oryza</taxon>
        <taxon>Oryza sativa</taxon>
    </lineage>
</organism>
<proteinExistence type="predicted"/>
<evidence type="ECO:0000313" key="2">
    <source>
        <dbReference type="EMBL" id="EEE64269.1"/>
    </source>
</evidence>
<protein>
    <submittedName>
        <fullName evidence="2">Uncharacterized protein</fullName>
    </submittedName>
</protein>
<reference evidence="2" key="1">
    <citation type="journal article" date="2005" name="PLoS Biol.">
        <title>The genomes of Oryza sativa: a history of duplications.</title>
        <authorList>
            <person name="Yu J."/>
            <person name="Wang J."/>
            <person name="Lin W."/>
            <person name="Li S."/>
            <person name="Li H."/>
            <person name="Zhou J."/>
            <person name="Ni P."/>
            <person name="Dong W."/>
            <person name="Hu S."/>
            <person name="Zeng C."/>
            <person name="Zhang J."/>
            <person name="Zhang Y."/>
            <person name="Li R."/>
            <person name="Xu Z."/>
            <person name="Li S."/>
            <person name="Li X."/>
            <person name="Zheng H."/>
            <person name="Cong L."/>
            <person name="Lin L."/>
            <person name="Yin J."/>
            <person name="Geng J."/>
            <person name="Li G."/>
            <person name="Shi J."/>
            <person name="Liu J."/>
            <person name="Lv H."/>
            <person name="Li J."/>
            <person name="Wang J."/>
            <person name="Deng Y."/>
            <person name="Ran L."/>
            <person name="Shi X."/>
            <person name="Wang X."/>
            <person name="Wu Q."/>
            <person name="Li C."/>
            <person name="Ren X."/>
            <person name="Wang J."/>
            <person name="Wang X."/>
            <person name="Li D."/>
            <person name="Liu D."/>
            <person name="Zhang X."/>
            <person name="Ji Z."/>
            <person name="Zhao W."/>
            <person name="Sun Y."/>
            <person name="Zhang Z."/>
            <person name="Bao J."/>
            <person name="Han Y."/>
            <person name="Dong L."/>
            <person name="Ji J."/>
            <person name="Chen P."/>
            <person name="Wu S."/>
            <person name="Liu J."/>
            <person name="Xiao Y."/>
            <person name="Bu D."/>
            <person name="Tan J."/>
            <person name="Yang L."/>
            <person name="Ye C."/>
            <person name="Zhang J."/>
            <person name="Xu J."/>
            <person name="Zhou Y."/>
            <person name="Yu Y."/>
            <person name="Zhang B."/>
            <person name="Zhuang S."/>
            <person name="Wei H."/>
            <person name="Liu B."/>
            <person name="Lei M."/>
            <person name="Yu H."/>
            <person name="Li Y."/>
            <person name="Xu H."/>
            <person name="Wei S."/>
            <person name="He X."/>
            <person name="Fang L."/>
            <person name="Zhang Z."/>
            <person name="Zhang Y."/>
            <person name="Huang X."/>
            <person name="Su Z."/>
            <person name="Tong W."/>
            <person name="Li J."/>
            <person name="Tong Z."/>
            <person name="Li S."/>
            <person name="Ye J."/>
            <person name="Wang L."/>
            <person name="Fang L."/>
            <person name="Lei T."/>
            <person name="Chen C."/>
            <person name="Chen H."/>
            <person name="Xu Z."/>
            <person name="Li H."/>
            <person name="Huang H."/>
            <person name="Zhang F."/>
            <person name="Xu H."/>
            <person name="Li N."/>
            <person name="Zhao C."/>
            <person name="Li S."/>
            <person name="Dong L."/>
            <person name="Huang Y."/>
            <person name="Li L."/>
            <person name="Xi Y."/>
            <person name="Qi Q."/>
            <person name="Li W."/>
            <person name="Zhang B."/>
            <person name="Hu W."/>
            <person name="Zhang Y."/>
            <person name="Tian X."/>
            <person name="Jiao Y."/>
            <person name="Liang X."/>
            <person name="Jin J."/>
            <person name="Gao L."/>
            <person name="Zheng W."/>
            <person name="Hao B."/>
            <person name="Liu S."/>
            <person name="Wang W."/>
            <person name="Yuan L."/>
            <person name="Cao M."/>
            <person name="McDermott J."/>
            <person name="Samudrala R."/>
            <person name="Wang J."/>
            <person name="Wong G.K."/>
            <person name="Yang H."/>
        </authorList>
    </citation>
    <scope>NUCLEOTIDE SEQUENCE [LARGE SCALE GENOMIC DNA]</scope>
</reference>
<accession>B9FKG9</accession>
<reference evidence="2" key="2">
    <citation type="submission" date="2008-12" db="EMBL/GenBank/DDBJ databases">
        <title>Improved gene annotation of the rice (Oryza sativa) genomes.</title>
        <authorList>
            <person name="Wang J."/>
            <person name="Li R."/>
            <person name="Fan W."/>
            <person name="Huang Q."/>
            <person name="Zhang J."/>
            <person name="Zhou Y."/>
            <person name="Hu Y."/>
            <person name="Zi S."/>
            <person name="Li J."/>
            <person name="Ni P."/>
            <person name="Zheng H."/>
            <person name="Zhang Y."/>
            <person name="Zhao M."/>
            <person name="Hao Q."/>
            <person name="McDermott J."/>
            <person name="Samudrala R."/>
            <person name="Kristiansen K."/>
            <person name="Wong G.K.-S."/>
        </authorList>
    </citation>
    <scope>NUCLEOTIDE SEQUENCE</scope>
</reference>
<feature type="region of interest" description="Disordered" evidence="1">
    <location>
        <begin position="57"/>
        <end position="79"/>
    </location>
</feature>
<name>B9FKG9_ORYSJ</name>